<dbReference type="EMBL" id="LR134117">
    <property type="protein sequence ID" value="VDZ63830.1"/>
    <property type="molecule type" value="Genomic_DNA"/>
</dbReference>
<name>A0A3S4DQ21_SEROD</name>
<organism evidence="2 3">
    <name type="scientific">Serratia odorifera</name>
    <dbReference type="NCBI Taxonomy" id="618"/>
    <lineage>
        <taxon>Bacteria</taxon>
        <taxon>Pseudomonadati</taxon>
        <taxon>Pseudomonadota</taxon>
        <taxon>Gammaproteobacteria</taxon>
        <taxon>Enterobacterales</taxon>
        <taxon>Yersiniaceae</taxon>
        <taxon>Serratia</taxon>
    </lineage>
</organism>
<protein>
    <submittedName>
        <fullName evidence="2">Hemin-binding periplasmic protein hmuT</fullName>
    </submittedName>
</protein>
<dbReference type="PANTHER" id="PTHR30535:SF4">
    <property type="entry name" value="HEMIN-BINDING PERIPLASMIC PROTEIN HMUT"/>
    <property type="match status" value="1"/>
</dbReference>
<dbReference type="CDD" id="cd01149">
    <property type="entry name" value="HutB"/>
    <property type="match status" value="1"/>
</dbReference>
<dbReference type="InterPro" id="IPR002491">
    <property type="entry name" value="ABC_transptr_periplasmic_BD"/>
</dbReference>
<dbReference type="AlphaFoldDB" id="A0A3S4DQ21"/>
<dbReference type="InterPro" id="IPR050902">
    <property type="entry name" value="ABC_Transporter_SBP"/>
</dbReference>
<gene>
    <name evidence="2" type="primary">hmuT</name>
    <name evidence="2" type="ORF">NCTC11214_04666</name>
</gene>
<evidence type="ECO:0000313" key="3">
    <source>
        <dbReference type="Proteomes" id="UP000281391"/>
    </source>
</evidence>
<evidence type="ECO:0000256" key="1">
    <source>
        <dbReference type="SAM" id="SignalP"/>
    </source>
</evidence>
<feature type="chain" id="PRO_5041078718" evidence="1">
    <location>
        <begin position="23"/>
        <end position="276"/>
    </location>
</feature>
<feature type="signal peptide" evidence="1">
    <location>
        <begin position="1"/>
        <end position="22"/>
    </location>
</feature>
<dbReference type="RefSeq" id="WP_004963611.1">
    <property type="nucleotide sequence ID" value="NZ_JAEKCK010000003.1"/>
</dbReference>
<dbReference type="PANTHER" id="PTHR30535">
    <property type="entry name" value="VITAMIN B12-BINDING PROTEIN"/>
    <property type="match status" value="1"/>
</dbReference>
<sequence>MKTSIIQALALCTTLLSFGATATQQRIVSIGGDVSEIVYALGAGDRLVARDSTSLYPAALQQLPDVGYMRQLNTEGILALKPTLVLSSELAQPTLVFKQLEESKVPVVLIPGDTTLDAVPEKINAVATALNLRAEGQKLTEGYRQQLAAVNTQPLPVKVMFVMSHGGITPMAAGQQTAADAVIRAAGLTNAMQGFNHYRPLSQEGVIASAPDLLLVTTDGVQSLGGLQQLWRLPGIALTPAGKHRHVLIVDDMALLGFGLQTPAALAKLRHAAEQR</sequence>
<accession>A0A3S4DQ21</accession>
<dbReference type="KEGG" id="sof:NCTC11214_04666"/>
<dbReference type="Pfam" id="PF01497">
    <property type="entry name" value="Peripla_BP_2"/>
    <property type="match status" value="1"/>
</dbReference>
<reference evidence="2 3" key="1">
    <citation type="submission" date="2018-12" db="EMBL/GenBank/DDBJ databases">
        <authorList>
            <consortium name="Pathogen Informatics"/>
        </authorList>
    </citation>
    <scope>NUCLEOTIDE SEQUENCE [LARGE SCALE GENOMIC DNA]</scope>
    <source>
        <strain evidence="2 3">NCTC11214</strain>
    </source>
</reference>
<dbReference type="SUPFAM" id="SSF53807">
    <property type="entry name" value="Helical backbone' metal receptor"/>
    <property type="match status" value="1"/>
</dbReference>
<dbReference type="Proteomes" id="UP000281391">
    <property type="component" value="Chromosome"/>
</dbReference>
<proteinExistence type="predicted"/>
<evidence type="ECO:0000313" key="2">
    <source>
        <dbReference type="EMBL" id="VDZ63830.1"/>
    </source>
</evidence>
<dbReference type="Gene3D" id="3.40.50.1980">
    <property type="entry name" value="Nitrogenase molybdenum iron protein domain"/>
    <property type="match status" value="2"/>
</dbReference>
<dbReference type="PROSITE" id="PS50983">
    <property type="entry name" value="FE_B12_PBP"/>
    <property type="match status" value="1"/>
</dbReference>
<keyword evidence="1" id="KW-0732">Signal</keyword>